<keyword evidence="4" id="KW-0418">Kinase</keyword>
<evidence type="ECO:0000313" key="5">
    <source>
        <dbReference type="Proteomes" id="UP000014155"/>
    </source>
</evidence>
<dbReference type="InterPro" id="IPR003594">
    <property type="entry name" value="HATPase_dom"/>
</dbReference>
<feature type="domain" description="Histidine kinase/HSP90-like ATPase" evidence="2">
    <location>
        <begin position="472"/>
        <end position="579"/>
    </location>
</feature>
<protein>
    <submittedName>
        <fullName evidence="4">Integral membrane sensor signal transduction histidine kinase</fullName>
    </submittedName>
</protein>
<accession>S0FRS4</accession>
<sequence>MESSKKSKRTLSIRTKIFLFMLAVSIIPTILITALAAFNTYDSLYRQLIAINKDGMLWGSDRVSQFSDELKNTFYSMEFDKSFRNAVLKWGKDSDSYQDSAILRNTFNGTLNKNNLFSSIELYLVSDRSVIKAKRAGTTLQSDEEGFSNTFNRPAEMQTNMYLKLTGQGLYAVHNINTFEDRNLVAKLALQLRTGELQGILEKLKTSQDERVYLLNDQSEIVMSINKGFDDEQLLAKSISLINTGGSGEYFSIDNNIVFYGQDRGGKLGIIKIIPRNEIVKATRPTVFAGIFMGIACVFAAIMLSALISFYISSPLLKLADKVKNIQMATLEIKTGEYSRNEISVLENHIALFVQRIKDLIHQEYVIKLQAKSAQIKALQAQINPHFLHNTLQLIGSISLSKGVGEVYNIAGALSSMMRYSMDFESGFVTLGSELEHLDNYLLIQKERFYDKFSIELDIQEEVKNCLMPKLLLQPIVENCFQHGFDRRTGDWKLWVKAYFSEDKKVHITVRDNGGGMSREQVEALNEEMKDAAYGSIKSSRHIGLLNVNSRIRLNFSENDGITVYSEKEEGTRIEYIFDAQGVGEDNGLPGSDN</sequence>
<proteinExistence type="predicted"/>
<keyword evidence="5" id="KW-1185">Reference proteome</keyword>
<keyword evidence="1" id="KW-0472">Membrane</keyword>
<feature type="domain" description="Signal transduction histidine kinase internal region" evidence="3">
    <location>
        <begin position="374"/>
        <end position="453"/>
    </location>
</feature>
<evidence type="ECO:0000259" key="2">
    <source>
        <dbReference type="Pfam" id="PF02518"/>
    </source>
</evidence>
<dbReference type="Pfam" id="PF02518">
    <property type="entry name" value="HATPase_c"/>
    <property type="match status" value="1"/>
</dbReference>
<dbReference type="SUPFAM" id="SSF55874">
    <property type="entry name" value="ATPase domain of HSP90 chaperone/DNA topoisomerase II/histidine kinase"/>
    <property type="match status" value="1"/>
</dbReference>
<feature type="transmembrane region" description="Helical" evidence="1">
    <location>
        <begin position="287"/>
        <end position="312"/>
    </location>
</feature>
<dbReference type="RefSeq" id="WP_004625834.1">
    <property type="nucleotide sequence ID" value="NZ_AORV01000033.1"/>
</dbReference>
<dbReference type="InterPro" id="IPR050640">
    <property type="entry name" value="Bact_2-comp_sensor_kinase"/>
</dbReference>
<evidence type="ECO:0000259" key="3">
    <source>
        <dbReference type="Pfam" id="PF06580"/>
    </source>
</evidence>
<organism evidence="4 5">
    <name type="scientific">Ruminiclostridium cellobioparum subsp. termitidis CT1112</name>
    <dbReference type="NCBI Taxonomy" id="1195236"/>
    <lineage>
        <taxon>Bacteria</taxon>
        <taxon>Bacillati</taxon>
        <taxon>Bacillota</taxon>
        <taxon>Clostridia</taxon>
        <taxon>Eubacteriales</taxon>
        <taxon>Oscillospiraceae</taxon>
        <taxon>Ruminiclostridium</taxon>
    </lineage>
</organism>
<keyword evidence="1" id="KW-0812">Transmembrane</keyword>
<dbReference type="InterPro" id="IPR010559">
    <property type="entry name" value="Sig_transdc_His_kin_internal"/>
</dbReference>
<keyword evidence="4" id="KW-0808">Transferase</keyword>
<evidence type="ECO:0000313" key="4">
    <source>
        <dbReference type="EMBL" id="EMS71854.1"/>
    </source>
</evidence>
<dbReference type="InterPro" id="IPR036890">
    <property type="entry name" value="HATPase_C_sf"/>
</dbReference>
<feature type="transmembrane region" description="Helical" evidence="1">
    <location>
        <begin position="17"/>
        <end position="38"/>
    </location>
</feature>
<dbReference type="Gene3D" id="3.30.565.10">
    <property type="entry name" value="Histidine kinase-like ATPase, C-terminal domain"/>
    <property type="match status" value="1"/>
</dbReference>
<reference evidence="4 5" key="1">
    <citation type="journal article" date="2013" name="Genome Announc.">
        <title>Draft Genome Sequence of the Cellulolytic, Mesophilic, Anaerobic Bacterium Clostridium termitidis Strain CT1112 (DSM 5398).</title>
        <authorList>
            <person name="Lal S."/>
            <person name="Ramachandran U."/>
            <person name="Zhang X."/>
            <person name="Munir R."/>
            <person name="Sparling R."/>
            <person name="Levin D.B."/>
        </authorList>
    </citation>
    <scope>NUCLEOTIDE SEQUENCE [LARGE SCALE GENOMIC DNA]</scope>
    <source>
        <strain evidence="4 5">CT1112</strain>
    </source>
</reference>
<dbReference type="GO" id="GO:0016020">
    <property type="term" value="C:membrane"/>
    <property type="evidence" value="ECO:0007669"/>
    <property type="project" value="InterPro"/>
</dbReference>
<dbReference type="Pfam" id="PF06580">
    <property type="entry name" value="His_kinase"/>
    <property type="match status" value="1"/>
</dbReference>
<dbReference type="Proteomes" id="UP000014155">
    <property type="component" value="Unassembled WGS sequence"/>
</dbReference>
<comment type="caution">
    <text evidence="4">The sequence shown here is derived from an EMBL/GenBank/DDBJ whole genome shotgun (WGS) entry which is preliminary data.</text>
</comment>
<evidence type="ECO:0000256" key="1">
    <source>
        <dbReference type="SAM" id="Phobius"/>
    </source>
</evidence>
<dbReference type="STRING" id="1195236.CTER_2354"/>
<keyword evidence="1" id="KW-1133">Transmembrane helix</keyword>
<dbReference type="PANTHER" id="PTHR34220">
    <property type="entry name" value="SENSOR HISTIDINE KINASE YPDA"/>
    <property type="match status" value="1"/>
</dbReference>
<dbReference type="AlphaFoldDB" id="S0FRS4"/>
<dbReference type="EMBL" id="AORV01000033">
    <property type="protein sequence ID" value="EMS71854.1"/>
    <property type="molecule type" value="Genomic_DNA"/>
</dbReference>
<name>S0FRS4_RUMCE</name>
<dbReference type="GO" id="GO:0000155">
    <property type="term" value="F:phosphorelay sensor kinase activity"/>
    <property type="evidence" value="ECO:0007669"/>
    <property type="project" value="InterPro"/>
</dbReference>
<dbReference type="eggNOG" id="COG2972">
    <property type="taxonomic scope" value="Bacteria"/>
</dbReference>
<dbReference type="PATRIC" id="fig|1195236.3.peg.2663"/>
<gene>
    <name evidence="4" type="ORF">CTER_2354</name>
</gene>
<dbReference type="PANTHER" id="PTHR34220:SF7">
    <property type="entry name" value="SENSOR HISTIDINE KINASE YPDA"/>
    <property type="match status" value="1"/>
</dbReference>
<dbReference type="Gene3D" id="6.10.340.10">
    <property type="match status" value="1"/>
</dbReference>